<dbReference type="EMBL" id="CAJOBJ010270293">
    <property type="protein sequence ID" value="CAF5129718.1"/>
    <property type="molecule type" value="Genomic_DNA"/>
</dbReference>
<dbReference type="Proteomes" id="UP000681720">
    <property type="component" value="Unassembled WGS sequence"/>
</dbReference>
<evidence type="ECO:0000256" key="1">
    <source>
        <dbReference type="SAM" id="MobiDB-lite"/>
    </source>
</evidence>
<gene>
    <name evidence="2" type="ORF">GIL414_LOCUS63955</name>
</gene>
<name>A0A8S3FM01_9BILA</name>
<accession>A0A8S3FM01</accession>
<sequence length="201" mass="22255">MPVKSHQRIQTQTDTGRMRDRANTMTTVTSKKTASTSKRLFISGGAQHIPASGTTRLSSGTTSLTVATNPLKTSNSRGAKIITEVNDTNIDEVLKLSDVSLMPASFLTEIQQDEVYETILEELRKKMPNLVAPKTLSVHEDEEQKRLSPHLLAINDDNDTDNEDDDEDDDDVSIDDGVSSSRSSDNNPRSFHEDYDTDIET</sequence>
<evidence type="ECO:0000313" key="2">
    <source>
        <dbReference type="EMBL" id="CAF5129718.1"/>
    </source>
</evidence>
<protein>
    <submittedName>
        <fullName evidence="2">Uncharacterized protein</fullName>
    </submittedName>
</protein>
<comment type="caution">
    <text evidence="2">The sequence shown here is derived from an EMBL/GenBank/DDBJ whole genome shotgun (WGS) entry which is preliminary data.</text>
</comment>
<feature type="region of interest" description="Disordered" evidence="1">
    <location>
        <begin position="1"/>
        <end position="31"/>
    </location>
</feature>
<evidence type="ECO:0000313" key="3">
    <source>
        <dbReference type="Proteomes" id="UP000681720"/>
    </source>
</evidence>
<feature type="compositionally biased region" description="Low complexity" evidence="1">
    <location>
        <begin position="175"/>
        <end position="187"/>
    </location>
</feature>
<feature type="compositionally biased region" description="Basic and acidic residues" evidence="1">
    <location>
        <begin position="137"/>
        <end position="146"/>
    </location>
</feature>
<feature type="region of interest" description="Disordered" evidence="1">
    <location>
        <begin position="135"/>
        <end position="201"/>
    </location>
</feature>
<dbReference type="AlphaFoldDB" id="A0A8S3FM01"/>
<proteinExistence type="predicted"/>
<feature type="compositionally biased region" description="Acidic residues" evidence="1">
    <location>
        <begin position="156"/>
        <end position="174"/>
    </location>
</feature>
<organism evidence="2 3">
    <name type="scientific">Rotaria magnacalcarata</name>
    <dbReference type="NCBI Taxonomy" id="392030"/>
    <lineage>
        <taxon>Eukaryota</taxon>
        <taxon>Metazoa</taxon>
        <taxon>Spiralia</taxon>
        <taxon>Gnathifera</taxon>
        <taxon>Rotifera</taxon>
        <taxon>Eurotatoria</taxon>
        <taxon>Bdelloidea</taxon>
        <taxon>Philodinida</taxon>
        <taxon>Philodinidae</taxon>
        <taxon>Rotaria</taxon>
    </lineage>
</organism>
<reference evidence="2" key="1">
    <citation type="submission" date="2021-02" db="EMBL/GenBank/DDBJ databases">
        <authorList>
            <person name="Nowell W R."/>
        </authorList>
    </citation>
    <scope>NUCLEOTIDE SEQUENCE</scope>
</reference>
<feature type="non-terminal residue" evidence="2">
    <location>
        <position position="1"/>
    </location>
</feature>